<dbReference type="eggNOG" id="arCOG04119">
    <property type="taxonomic scope" value="Archaea"/>
</dbReference>
<gene>
    <name evidence="1" type="ordered locus">Tneu_0732</name>
</gene>
<name>B1YD08_PYRNV</name>
<evidence type="ECO:0008006" key="3">
    <source>
        <dbReference type="Google" id="ProtNLM"/>
    </source>
</evidence>
<dbReference type="STRING" id="444157.Tneu_0732"/>
<dbReference type="SUPFAM" id="SSF81301">
    <property type="entry name" value="Nucleotidyltransferase"/>
    <property type="match status" value="1"/>
</dbReference>
<dbReference type="Gene3D" id="3.30.460.40">
    <property type="match status" value="1"/>
</dbReference>
<accession>B1YD08</accession>
<dbReference type="Pfam" id="PF09970">
    <property type="entry name" value="DUF2204"/>
    <property type="match status" value="1"/>
</dbReference>
<protein>
    <recommendedName>
        <fullName evidence="3">Nucleotidyltransferase</fullName>
    </recommendedName>
</protein>
<dbReference type="InterPro" id="IPR018700">
    <property type="entry name" value="DUF2204"/>
</dbReference>
<reference evidence="1" key="1">
    <citation type="submission" date="2008-03" db="EMBL/GenBank/DDBJ databases">
        <title>Complete sequence of Thermoproteus neutrophilus V24Sta.</title>
        <authorList>
            <consortium name="US DOE Joint Genome Institute"/>
            <person name="Copeland A."/>
            <person name="Lucas S."/>
            <person name="Lapidus A."/>
            <person name="Glavina del Rio T."/>
            <person name="Dalin E."/>
            <person name="Tice H."/>
            <person name="Bruce D."/>
            <person name="Goodwin L."/>
            <person name="Pitluck S."/>
            <person name="Sims D."/>
            <person name="Brettin T."/>
            <person name="Detter J.C."/>
            <person name="Han C."/>
            <person name="Kuske C.R."/>
            <person name="Schmutz J."/>
            <person name="Larimer F."/>
            <person name="Land M."/>
            <person name="Hauser L."/>
            <person name="Kyrpides N."/>
            <person name="Mikhailova N."/>
            <person name="Biddle J.F."/>
            <person name="Zhang Z."/>
            <person name="Fitz-Gibbon S.T."/>
            <person name="Lowe T.M."/>
            <person name="Saltikov C."/>
            <person name="House C.H."/>
            <person name="Richardson P."/>
        </authorList>
    </citation>
    <scope>NUCLEOTIDE SEQUENCE [LARGE SCALE GENOMIC DNA]</scope>
    <source>
        <strain evidence="1">V24Sta</strain>
    </source>
</reference>
<dbReference type="KEGG" id="tne:Tneu_0732"/>
<sequence length="191" mass="22058">MRLDKYREALKLVAAKLQERDVEFVLVGSAVLPFLYKIEYDPGDIDLFILNKSTVLDNELFEEIASQNDWDMGTSDHGTIYYEIIARGEAVRVDLLENILDIYIPPELLSDLKHVDVNGLKIKSIGLEELLVLKAKIATREAEEFINEVARLILERNIKIDYDKIKKYANLYPEDSEGILKRLRRNGIYVE</sequence>
<dbReference type="HOGENOM" id="CLU_120784_0_0_2"/>
<evidence type="ECO:0000313" key="1">
    <source>
        <dbReference type="EMBL" id="ACB39671.1"/>
    </source>
</evidence>
<dbReference type="AlphaFoldDB" id="B1YD08"/>
<proteinExistence type="predicted"/>
<dbReference type="GeneID" id="6165494"/>
<dbReference type="InterPro" id="IPR043519">
    <property type="entry name" value="NT_sf"/>
</dbReference>
<evidence type="ECO:0000313" key="2">
    <source>
        <dbReference type="Proteomes" id="UP000001694"/>
    </source>
</evidence>
<keyword evidence="2" id="KW-1185">Reference proteome</keyword>
<dbReference type="RefSeq" id="WP_012350091.1">
    <property type="nucleotide sequence ID" value="NC_010525.1"/>
</dbReference>
<dbReference type="Proteomes" id="UP000001694">
    <property type="component" value="Chromosome"/>
</dbReference>
<dbReference type="OrthoDB" id="26089at2157"/>
<organism evidence="1 2">
    <name type="scientific">Pyrobaculum neutrophilum (strain DSM 2338 / JCM 9278 / NBRC 100436 / V24Sta)</name>
    <name type="common">Thermoproteus neutrophilus</name>
    <dbReference type="NCBI Taxonomy" id="444157"/>
    <lineage>
        <taxon>Archaea</taxon>
        <taxon>Thermoproteota</taxon>
        <taxon>Thermoprotei</taxon>
        <taxon>Thermoproteales</taxon>
        <taxon>Thermoproteaceae</taxon>
        <taxon>Pyrobaculum</taxon>
    </lineage>
</organism>
<dbReference type="EMBL" id="CP001014">
    <property type="protein sequence ID" value="ACB39671.1"/>
    <property type="molecule type" value="Genomic_DNA"/>
</dbReference>